<evidence type="ECO:0000313" key="2">
    <source>
        <dbReference type="EMBL" id="MBF9198053.1"/>
    </source>
</evidence>
<sequence>MGSSVYVINPNSSQSVTAEIDKAVSPLRSVDGPGIVCLSLTEGPPGIQSQRDVDSVIIPVLRKASELEDSAGAFVIACFSDPGLHALREQSRHRVFGIAECGVLAALTLGQRFGVIAILPTSIPRHLRCFGAMGVMVRFAADLPIGLGVAELSNEDRALSRMIEIGRTLKDAHGADVLVMGCAGMARYRAALEAAVGIPVVEPTQAAVAMAVGHVRLSQASAA</sequence>
<dbReference type="InterPro" id="IPR052186">
    <property type="entry name" value="Hydantoin_racemase-like"/>
</dbReference>
<dbReference type="Gene3D" id="3.40.50.12500">
    <property type="match status" value="1"/>
</dbReference>
<dbReference type="Pfam" id="PF01177">
    <property type="entry name" value="Asp_Glu_race"/>
    <property type="match status" value="1"/>
</dbReference>
<evidence type="ECO:0000313" key="3">
    <source>
        <dbReference type="Proteomes" id="UP000611708"/>
    </source>
</evidence>
<dbReference type="InterPro" id="IPR015942">
    <property type="entry name" value="Asp/Glu/hydantoin_racemase"/>
</dbReference>
<organism evidence="2 3">
    <name type="scientific">Microvirga terrestris</name>
    <dbReference type="NCBI Taxonomy" id="2791024"/>
    <lineage>
        <taxon>Bacteria</taxon>
        <taxon>Pseudomonadati</taxon>
        <taxon>Pseudomonadota</taxon>
        <taxon>Alphaproteobacteria</taxon>
        <taxon>Hyphomicrobiales</taxon>
        <taxon>Methylobacteriaceae</taxon>
        <taxon>Microvirga</taxon>
    </lineage>
</organism>
<dbReference type="InterPro" id="IPR053714">
    <property type="entry name" value="Iso_Racemase_Enz_sf"/>
</dbReference>
<keyword evidence="3" id="KW-1185">Reference proteome</keyword>
<dbReference type="EMBL" id="JADQDN010000015">
    <property type="protein sequence ID" value="MBF9198053.1"/>
    <property type="molecule type" value="Genomic_DNA"/>
</dbReference>
<comment type="caution">
    <text evidence="2">The sequence shown here is derived from an EMBL/GenBank/DDBJ whole genome shotgun (WGS) entry which is preliminary data.</text>
</comment>
<reference evidence="2 3" key="1">
    <citation type="submission" date="2020-11" db="EMBL/GenBank/DDBJ databases">
        <authorList>
            <person name="Kim M.K."/>
        </authorList>
    </citation>
    <scope>NUCLEOTIDE SEQUENCE [LARGE SCALE GENOMIC DNA]</scope>
    <source>
        <strain evidence="2 3">BT290</strain>
    </source>
</reference>
<proteinExistence type="inferred from homology"/>
<dbReference type="RefSeq" id="WP_196265401.1">
    <property type="nucleotide sequence ID" value="NZ_JADQDN010000015.1"/>
</dbReference>
<gene>
    <name evidence="2" type="ORF">I2H36_18630</name>
</gene>
<dbReference type="PANTHER" id="PTHR28047:SF5">
    <property type="entry name" value="PROTEIN DCG1"/>
    <property type="match status" value="1"/>
</dbReference>
<dbReference type="PANTHER" id="PTHR28047">
    <property type="entry name" value="PROTEIN DCG1"/>
    <property type="match status" value="1"/>
</dbReference>
<evidence type="ECO:0000256" key="1">
    <source>
        <dbReference type="ARBA" id="ARBA00038414"/>
    </source>
</evidence>
<name>A0ABS0HX45_9HYPH</name>
<comment type="similarity">
    <text evidence="1">Belongs to the HyuE racemase family.</text>
</comment>
<accession>A0ABS0HX45</accession>
<dbReference type="Proteomes" id="UP000611708">
    <property type="component" value="Unassembled WGS sequence"/>
</dbReference>
<protein>
    <submittedName>
        <fullName evidence="2">Aspartate/glutamate racemase family protein</fullName>
    </submittedName>
</protein>